<reference evidence="2 3" key="1">
    <citation type="submission" date="2021-03" db="EMBL/GenBank/DDBJ databases">
        <title>Sequencing the genomes of 1000 actinobacteria strains.</title>
        <authorList>
            <person name="Klenk H.-P."/>
        </authorList>
    </citation>
    <scope>NUCLEOTIDE SEQUENCE [LARGE SCALE GENOMIC DNA]</scope>
    <source>
        <strain evidence="2 3">DSM 14564</strain>
    </source>
</reference>
<sequence length="214" mass="23295">MDGPIGFTAAGVQVIVDDETLRESVQDPAALAAWCAENPQDPRTVAHLRMLGRLDEAAIAGRNSLEDPALPALVRAVRRTRYAHVLQWQGAYLPAEEQFDLAAEETGLEDPTSPSSLAVLASVFQHRAKSRFEHSLAQRRAQNPRSATRLRQHALEDARRALTMREMLGATEDGALASSRQTVARLEREVTRSADAADGASEPPPPGRTQTSSR</sequence>
<gene>
    <name evidence="2" type="ORF">JOF44_001046</name>
</gene>
<comment type="caution">
    <text evidence="2">The sequence shown here is derived from an EMBL/GenBank/DDBJ whole genome shotgun (WGS) entry which is preliminary data.</text>
</comment>
<dbReference type="Proteomes" id="UP000698222">
    <property type="component" value="Unassembled WGS sequence"/>
</dbReference>
<keyword evidence="3" id="KW-1185">Reference proteome</keyword>
<evidence type="ECO:0000313" key="3">
    <source>
        <dbReference type="Proteomes" id="UP000698222"/>
    </source>
</evidence>
<protein>
    <submittedName>
        <fullName evidence="2">Uncharacterized protein</fullName>
    </submittedName>
</protein>
<accession>A0ABS4YH99</accession>
<name>A0ABS4YH99_9MICO</name>
<dbReference type="EMBL" id="JAGIOC010000001">
    <property type="protein sequence ID" value="MBP2408143.1"/>
    <property type="molecule type" value="Genomic_DNA"/>
</dbReference>
<evidence type="ECO:0000256" key="1">
    <source>
        <dbReference type="SAM" id="MobiDB-lite"/>
    </source>
</evidence>
<dbReference type="RefSeq" id="WP_245348859.1">
    <property type="nucleotide sequence ID" value="NZ_BAAAJV010000024.1"/>
</dbReference>
<evidence type="ECO:0000313" key="2">
    <source>
        <dbReference type="EMBL" id="MBP2408143.1"/>
    </source>
</evidence>
<proteinExistence type="predicted"/>
<feature type="region of interest" description="Disordered" evidence="1">
    <location>
        <begin position="172"/>
        <end position="214"/>
    </location>
</feature>
<organism evidence="2 3">
    <name type="scientific">Brachybacterium fresconis</name>
    <dbReference type="NCBI Taxonomy" id="173363"/>
    <lineage>
        <taxon>Bacteria</taxon>
        <taxon>Bacillati</taxon>
        <taxon>Actinomycetota</taxon>
        <taxon>Actinomycetes</taxon>
        <taxon>Micrococcales</taxon>
        <taxon>Dermabacteraceae</taxon>
        <taxon>Brachybacterium</taxon>
    </lineage>
</organism>